<gene>
    <name evidence="1" type="ORF">MPRG_49280</name>
</gene>
<evidence type="ECO:0000313" key="2">
    <source>
        <dbReference type="Proteomes" id="UP000465240"/>
    </source>
</evidence>
<keyword evidence="2" id="KW-1185">Reference proteome</keyword>
<reference evidence="1 2" key="1">
    <citation type="journal article" date="2019" name="Emerg. Microbes Infect.">
        <title>Comprehensive subspecies identification of 175 nontuberculous mycobacteria species based on 7547 genomic profiles.</title>
        <authorList>
            <person name="Matsumoto Y."/>
            <person name="Kinjo T."/>
            <person name="Motooka D."/>
            <person name="Nabeya D."/>
            <person name="Jung N."/>
            <person name="Uechi K."/>
            <person name="Horii T."/>
            <person name="Iida T."/>
            <person name="Fujita J."/>
            <person name="Nakamura S."/>
        </authorList>
    </citation>
    <scope>NUCLEOTIDE SEQUENCE [LARGE SCALE GENOMIC DNA]</scope>
    <source>
        <strain evidence="1 2">JCM 18565</strain>
    </source>
</reference>
<dbReference type="RefSeq" id="WP_120794109.1">
    <property type="nucleotide sequence ID" value="NZ_BLKX01000001.1"/>
</dbReference>
<name>A0ABQ1CBC9_9MYCO</name>
<comment type="caution">
    <text evidence="1">The sequence shown here is derived from an EMBL/GenBank/DDBJ whole genome shotgun (WGS) entry which is preliminary data.</text>
</comment>
<proteinExistence type="predicted"/>
<dbReference type="EMBL" id="BLKX01000001">
    <property type="protein sequence ID" value="GFG81652.1"/>
    <property type="molecule type" value="Genomic_DNA"/>
</dbReference>
<sequence length="63" mass="6772">MNDWEATASKLGRVGRSTVFALWASGDLASVKIGRRRFSTDAQIADYIERLESEARGPGGTAA</sequence>
<accession>A0ABQ1CBC9</accession>
<organism evidence="1 2">
    <name type="scientific">Mycobacterium paragordonae</name>
    <dbReference type="NCBI Taxonomy" id="1389713"/>
    <lineage>
        <taxon>Bacteria</taxon>
        <taxon>Bacillati</taxon>
        <taxon>Actinomycetota</taxon>
        <taxon>Actinomycetes</taxon>
        <taxon>Mycobacteriales</taxon>
        <taxon>Mycobacteriaceae</taxon>
        <taxon>Mycobacterium</taxon>
    </lineage>
</organism>
<evidence type="ECO:0000313" key="1">
    <source>
        <dbReference type="EMBL" id="GFG81652.1"/>
    </source>
</evidence>
<protein>
    <recommendedName>
        <fullName evidence="3">DNA-binding protein</fullName>
    </recommendedName>
</protein>
<dbReference type="Proteomes" id="UP000465240">
    <property type="component" value="Unassembled WGS sequence"/>
</dbReference>
<evidence type="ECO:0008006" key="3">
    <source>
        <dbReference type="Google" id="ProtNLM"/>
    </source>
</evidence>